<dbReference type="OrthoDB" id="1909326at2759"/>
<name>A0A8T2R601_CERRI</name>
<dbReference type="Proteomes" id="UP000825935">
    <property type="component" value="Chromosome 29"/>
</dbReference>
<comment type="caution">
    <text evidence="1">The sequence shown here is derived from an EMBL/GenBank/DDBJ whole genome shotgun (WGS) entry which is preliminary data.</text>
</comment>
<protein>
    <submittedName>
        <fullName evidence="1">Uncharacterized protein</fullName>
    </submittedName>
</protein>
<organism evidence="1 2">
    <name type="scientific">Ceratopteris richardii</name>
    <name type="common">Triangle waterfern</name>
    <dbReference type="NCBI Taxonomy" id="49495"/>
    <lineage>
        <taxon>Eukaryota</taxon>
        <taxon>Viridiplantae</taxon>
        <taxon>Streptophyta</taxon>
        <taxon>Embryophyta</taxon>
        <taxon>Tracheophyta</taxon>
        <taxon>Polypodiopsida</taxon>
        <taxon>Polypodiidae</taxon>
        <taxon>Polypodiales</taxon>
        <taxon>Pteridineae</taxon>
        <taxon>Pteridaceae</taxon>
        <taxon>Parkerioideae</taxon>
        <taxon>Ceratopteris</taxon>
    </lineage>
</organism>
<sequence length="152" mass="17458">MTEALMKRKYLHVYNIKFSWLQSCSKLTGVHEPVRRTFVKGKENSASSEPEYLSPLVIPAHTETELPLTTYPAEPIETDLPIRCPQPEPLIVHDGEIFRERAQNVPKTTGEILFLSENEVRNLLRRQHRRLNDRPIFPSASAPESSILELLD</sequence>
<gene>
    <name evidence="1" type="ORF">KP509_29G006800</name>
</gene>
<dbReference type="AlphaFoldDB" id="A0A8T2R601"/>
<evidence type="ECO:0000313" key="1">
    <source>
        <dbReference type="EMBL" id="KAH7291214.1"/>
    </source>
</evidence>
<accession>A0A8T2R601</accession>
<dbReference type="EMBL" id="CM035434">
    <property type="protein sequence ID" value="KAH7291215.1"/>
    <property type="molecule type" value="Genomic_DNA"/>
</dbReference>
<reference evidence="1" key="1">
    <citation type="submission" date="2021-08" db="EMBL/GenBank/DDBJ databases">
        <title>WGS assembly of Ceratopteris richardii.</title>
        <authorList>
            <person name="Marchant D.B."/>
            <person name="Chen G."/>
            <person name="Jenkins J."/>
            <person name="Shu S."/>
            <person name="Leebens-Mack J."/>
            <person name="Grimwood J."/>
            <person name="Schmutz J."/>
            <person name="Soltis P."/>
            <person name="Soltis D."/>
            <person name="Chen Z.-H."/>
        </authorList>
    </citation>
    <scope>NUCLEOTIDE SEQUENCE</scope>
    <source>
        <strain evidence="1">Whitten #5841</strain>
        <tissue evidence="1">Leaf</tissue>
    </source>
</reference>
<dbReference type="PANTHER" id="PTHR34196:SF2">
    <property type="entry name" value="OS02G0697700 PROTEIN"/>
    <property type="match status" value="1"/>
</dbReference>
<keyword evidence="2" id="KW-1185">Reference proteome</keyword>
<dbReference type="EMBL" id="CM035434">
    <property type="protein sequence ID" value="KAH7291214.1"/>
    <property type="molecule type" value="Genomic_DNA"/>
</dbReference>
<evidence type="ECO:0000313" key="2">
    <source>
        <dbReference type="Proteomes" id="UP000825935"/>
    </source>
</evidence>
<proteinExistence type="predicted"/>
<dbReference type="OMA" id="RIFHRRT"/>
<dbReference type="PANTHER" id="PTHR34196">
    <property type="entry name" value="OS02G0697700 PROTEIN"/>
    <property type="match status" value="1"/>
</dbReference>